<name>A0A835UTQ5_VANPL</name>
<reference evidence="4 5" key="1">
    <citation type="journal article" date="2020" name="Nat. Food">
        <title>A phased Vanilla planifolia genome enables genetic improvement of flavour and production.</title>
        <authorList>
            <person name="Hasing T."/>
            <person name="Tang H."/>
            <person name="Brym M."/>
            <person name="Khazi F."/>
            <person name="Huang T."/>
            <person name="Chambers A.H."/>
        </authorList>
    </citation>
    <scope>NUCLEOTIDE SEQUENCE [LARGE SCALE GENOMIC DNA]</scope>
    <source>
        <tissue evidence="3">Leaf</tissue>
    </source>
</reference>
<keyword evidence="4" id="KW-1185">Reference proteome</keyword>
<evidence type="ECO:0000313" key="2">
    <source>
        <dbReference type="EMBL" id="KAG0470731.1"/>
    </source>
</evidence>
<feature type="region of interest" description="Disordered" evidence="1">
    <location>
        <begin position="87"/>
        <end position="113"/>
    </location>
</feature>
<proteinExistence type="predicted"/>
<protein>
    <submittedName>
        <fullName evidence="3">Uncharacterized protein</fullName>
    </submittedName>
</protein>
<accession>A0A835UTQ5</accession>
<dbReference type="Proteomes" id="UP000639772">
    <property type="component" value="Unassembled WGS sequence"/>
</dbReference>
<sequence length="113" mass="12054">MRLWTEEEDVNRLPPDEKRNGSGRKPGEDEEDGVPVASLTSSMPFARILCSQAIAMVTLETDSGMAGKIAEGLTARLRRAFEEAVGGNVGEKNAGGGRGHDKRATQHVGSFGE</sequence>
<evidence type="ECO:0000256" key="1">
    <source>
        <dbReference type="SAM" id="MobiDB-lite"/>
    </source>
</evidence>
<dbReference type="EMBL" id="JADCNM010000008">
    <property type="protein sequence ID" value="KAG0472255.1"/>
    <property type="molecule type" value="Genomic_DNA"/>
</dbReference>
<feature type="region of interest" description="Disordered" evidence="1">
    <location>
        <begin position="1"/>
        <end position="38"/>
    </location>
</feature>
<feature type="compositionally biased region" description="Basic and acidic residues" evidence="1">
    <location>
        <begin position="10"/>
        <end position="20"/>
    </location>
</feature>
<gene>
    <name evidence="3" type="ORF">HPP92_016801</name>
    <name evidence="2" type="ORF">HPP92_017431</name>
</gene>
<dbReference type="AlphaFoldDB" id="A0A835UTQ5"/>
<comment type="caution">
    <text evidence="3">The sequence shown here is derived from an EMBL/GenBank/DDBJ whole genome shotgun (WGS) entry which is preliminary data.</text>
</comment>
<evidence type="ECO:0000313" key="4">
    <source>
        <dbReference type="Proteomes" id="UP000636800"/>
    </source>
</evidence>
<dbReference type="EMBL" id="JADCNL010000008">
    <property type="protein sequence ID" value="KAG0470731.1"/>
    <property type="molecule type" value="Genomic_DNA"/>
</dbReference>
<feature type="compositionally biased region" description="Gly residues" evidence="1">
    <location>
        <begin position="87"/>
        <end position="97"/>
    </location>
</feature>
<evidence type="ECO:0000313" key="3">
    <source>
        <dbReference type="EMBL" id="KAG0472255.1"/>
    </source>
</evidence>
<organism evidence="3 5">
    <name type="scientific">Vanilla planifolia</name>
    <name type="common">Vanilla</name>
    <dbReference type="NCBI Taxonomy" id="51239"/>
    <lineage>
        <taxon>Eukaryota</taxon>
        <taxon>Viridiplantae</taxon>
        <taxon>Streptophyta</taxon>
        <taxon>Embryophyta</taxon>
        <taxon>Tracheophyta</taxon>
        <taxon>Spermatophyta</taxon>
        <taxon>Magnoliopsida</taxon>
        <taxon>Liliopsida</taxon>
        <taxon>Asparagales</taxon>
        <taxon>Orchidaceae</taxon>
        <taxon>Vanilloideae</taxon>
        <taxon>Vanilleae</taxon>
        <taxon>Vanilla</taxon>
    </lineage>
</organism>
<evidence type="ECO:0000313" key="5">
    <source>
        <dbReference type="Proteomes" id="UP000639772"/>
    </source>
</evidence>
<dbReference type="Proteomes" id="UP000636800">
    <property type="component" value="Unassembled WGS sequence"/>
</dbReference>